<sequence length="173" mass="20121">CSDTRSCDNCQEILNELEKIDGEADKYGVEFVKNSERAASKKYGINKFPSLVYFRHKEPTIFEGDLMNEEEVLEWLTSVESMDLPDKIEEVNAKILQNYIDEHDYVAVLFYKQNCKKCEKVLHELEEIDDDADQQNIGFVKISEPELAYEYGLDELPALVYYRKKIPIVYSGI</sequence>
<dbReference type="EMBL" id="CAJPIZ010014569">
    <property type="protein sequence ID" value="CAG2114835.1"/>
    <property type="molecule type" value="Genomic_DNA"/>
</dbReference>
<reference evidence="1" key="1">
    <citation type="submission" date="2020-11" db="EMBL/GenBank/DDBJ databases">
        <authorList>
            <person name="Tran Van P."/>
        </authorList>
    </citation>
    <scope>NUCLEOTIDE SEQUENCE</scope>
</reference>
<evidence type="ECO:0000313" key="1">
    <source>
        <dbReference type="EMBL" id="CAD7634405.1"/>
    </source>
</evidence>
<dbReference type="PANTHER" id="PTHR19991:SF3">
    <property type="entry name" value="LETHAL (2) 01289, ISOFORM F"/>
    <property type="match status" value="1"/>
</dbReference>
<feature type="non-terminal residue" evidence="1">
    <location>
        <position position="1"/>
    </location>
</feature>
<dbReference type="AlphaFoldDB" id="A0A7R9L5M6"/>
<dbReference type="EMBL" id="OC869144">
    <property type="protein sequence ID" value="CAD7634405.1"/>
    <property type="molecule type" value="Genomic_DNA"/>
</dbReference>
<evidence type="ECO:0000313" key="2">
    <source>
        <dbReference type="Proteomes" id="UP000759131"/>
    </source>
</evidence>
<gene>
    <name evidence="1" type="ORF">OSB1V03_LOCUS14801</name>
</gene>
<dbReference type="Proteomes" id="UP000759131">
    <property type="component" value="Unassembled WGS sequence"/>
</dbReference>
<evidence type="ECO:0008006" key="3">
    <source>
        <dbReference type="Google" id="ProtNLM"/>
    </source>
</evidence>
<keyword evidence="2" id="KW-1185">Reference proteome</keyword>
<dbReference type="Gene3D" id="3.40.30.10">
    <property type="entry name" value="Glutaredoxin"/>
    <property type="match status" value="2"/>
</dbReference>
<dbReference type="SUPFAM" id="SSF52833">
    <property type="entry name" value="Thioredoxin-like"/>
    <property type="match status" value="1"/>
</dbReference>
<name>A0A7R9L5M6_9ACAR</name>
<dbReference type="OrthoDB" id="72053at2759"/>
<organism evidence="1">
    <name type="scientific">Medioppia subpectinata</name>
    <dbReference type="NCBI Taxonomy" id="1979941"/>
    <lineage>
        <taxon>Eukaryota</taxon>
        <taxon>Metazoa</taxon>
        <taxon>Ecdysozoa</taxon>
        <taxon>Arthropoda</taxon>
        <taxon>Chelicerata</taxon>
        <taxon>Arachnida</taxon>
        <taxon>Acari</taxon>
        <taxon>Acariformes</taxon>
        <taxon>Sarcoptiformes</taxon>
        <taxon>Oribatida</taxon>
        <taxon>Brachypylina</taxon>
        <taxon>Oppioidea</taxon>
        <taxon>Oppiidae</taxon>
        <taxon>Medioppia</taxon>
    </lineage>
</organism>
<protein>
    <recommendedName>
        <fullName evidence="3">Thioredoxin domain-containing protein</fullName>
    </recommendedName>
</protein>
<accession>A0A7R9L5M6</accession>
<dbReference type="PANTHER" id="PTHR19991">
    <property type="entry name" value="L 2 01289"/>
    <property type="match status" value="1"/>
</dbReference>
<proteinExistence type="predicted"/>
<dbReference type="InterPro" id="IPR036249">
    <property type="entry name" value="Thioredoxin-like_sf"/>
</dbReference>